<feature type="domain" description="Disease resistance R13L4/SHOC-2-like LRR" evidence="3">
    <location>
        <begin position="106"/>
        <end position="366"/>
    </location>
</feature>
<proteinExistence type="predicted"/>
<dbReference type="InterPro" id="IPR055414">
    <property type="entry name" value="LRR_R13L4/SHOC2-like"/>
</dbReference>
<dbReference type="AlphaFoldDB" id="A0AB40ASD4"/>
<name>A0AB40ASD4_DIOCR</name>
<evidence type="ECO:0000259" key="2">
    <source>
        <dbReference type="Pfam" id="PF23559"/>
    </source>
</evidence>
<protein>
    <submittedName>
        <fullName evidence="5">Disease resistance protein RGA4</fullName>
    </submittedName>
</protein>
<dbReference type="SUPFAM" id="SSF52058">
    <property type="entry name" value="L domain-like"/>
    <property type="match status" value="1"/>
</dbReference>
<dbReference type="Gene3D" id="3.80.10.10">
    <property type="entry name" value="Ribonuclease Inhibitor"/>
    <property type="match status" value="2"/>
</dbReference>
<evidence type="ECO:0000256" key="1">
    <source>
        <dbReference type="ARBA" id="ARBA00022737"/>
    </source>
</evidence>
<dbReference type="Proteomes" id="UP001515500">
    <property type="component" value="Unplaced"/>
</dbReference>
<dbReference type="Pfam" id="PF23598">
    <property type="entry name" value="LRR_14"/>
    <property type="match status" value="1"/>
</dbReference>
<gene>
    <name evidence="5" type="primary">LOC120253698</name>
</gene>
<dbReference type="GeneID" id="120253698"/>
<accession>A0AB40ASD4</accession>
<dbReference type="InterPro" id="IPR058922">
    <property type="entry name" value="WHD_DRP"/>
</dbReference>
<organism evidence="4 5">
    <name type="scientific">Dioscorea cayennensis subsp. rotundata</name>
    <name type="common">White Guinea yam</name>
    <name type="synonym">Dioscorea rotundata</name>
    <dbReference type="NCBI Taxonomy" id="55577"/>
    <lineage>
        <taxon>Eukaryota</taxon>
        <taxon>Viridiplantae</taxon>
        <taxon>Streptophyta</taxon>
        <taxon>Embryophyta</taxon>
        <taxon>Tracheophyta</taxon>
        <taxon>Spermatophyta</taxon>
        <taxon>Magnoliopsida</taxon>
        <taxon>Liliopsida</taxon>
        <taxon>Dioscoreales</taxon>
        <taxon>Dioscoreaceae</taxon>
        <taxon>Dioscorea</taxon>
    </lineage>
</organism>
<dbReference type="Pfam" id="PF23559">
    <property type="entry name" value="WHD_DRP"/>
    <property type="match status" value="1"/>
</dbReference>
<evidence type="ECO:0000259" key="3">
    <source>
        <dbReference type="Pfam" id="PF23598"/>
    </source>
</evidence>
<evidence type="ECO:0000313" key="5">
    <source>
        <dbReference type="RefSeq" id="XP_039117906.1"/>
    </source>
</evidence>
<dbReference type="InterPro" id="IPR032675">
    <property type="entry name" value="LRR_dom_sf"/>
</dbReference>
<feature type="domain" description="Disease resistance protein winged helix" evidence="2">
    <location>
        <begin position="1"/>
        <end position="56"/>
    </location>
</feature>
<dbReference type="PANTHER" id="PTHR47186:SF3">
    <property type="entry name" value="OS09G0267800 PROTEIN"/>
    <property type="match status" value="1"/>
</dbReference>
<evidence type="ECO:0000313" key="4">
    <source>
        <dbReference type="Proteomes" id="UP001515500"/>
    </source>
</evidence>
<dbReference type="PANTHER" id="PTHR47186">
    <property type="entry name" value="LEUCINE-RICH REPEAT-CONTAINING PROTEIN 57"/>
    <property type="match status" value="1"/>
</dbReference>
<dbReference type="RefSeq" id="XP_039117906.1">
    <property type="nucleotide sequence ID" value="XM_039261972.1"/>
</dbReference>
<keyword evidence="1" id="KW-0677">Repeat</keyword>
<keyword evidence="4" id="KW-1185">Reference proteome</keyword>
<reference evidence="5" key="1">
    <citation type="submission" date="2025-08" db="UniProtKB">
        <authorList>
            <consortium name="RefSeq"/>
        </authorList>
    </citation>
    <scope>IDENTIFICATION</scope>
</reference>
<sequence length="540" mass="61561">MAHGYIPSQKGNDVEVEGREVFTELIRRSLLQYHHTSHAETIGRVCKMHDLINDLAYFVMENECFPSLRSSAATEISLRPRHLQLDANENYNQGDCSIIRTVLYCGRDLSLLSKLKLVRVLDLSGTRINKFPAAIEHLHHLRYLDISGTLIRKLPESICMLLKVFPAGLSRLQNLKTLTRFTVGDDANNNIRQLKFLNLGGKVQLYNLQKVKNAVCDEYCSMEIAEEVLEALKPHANVKELEVFFIIQANNFQCGCKEGNNFNIYIGSNCWNAENVSNSLHSRYYLVWKLRGWCLEEGKEANLSLFPCLIHMVITGCPKLTTLPLKILPRLEDLSISETDGIKHIVNNRRENALQSFPVLKTLELKSMKYLEGWCVEEGGEANLSLFPSLIQMDITGCPKLTTLPLKILPHLEDLSISHMDGIKHIASNRRGNALQSCPALKNLRLESMWNLEGLSVEEGREANQSLFPCLISMDIRRCPKLTTTMPPIPTLKKLYVRQSFCETQISLMPRKGRFFKHLKSLRRLTIHSCTEELFLLLEK</sequence>